<proteinExistence type="predicted"/>
<dbReference type="EMBL" id="JAHRIQ010096051">
    <property type="protein sequence ID" value="MEQ2252893.1"/>
    <property type="molecule type" value="Genomic_DNA"/>
</dbReference>
<accession>A0ABV0V8E0</accession>
<reference evidence="1 2" key="1">
    <citation type="submission" date="2021-06" db="EMBL/GenBank/DDBJ databases">
        <authorList>
            <person name="Palmer J.M."/>
        </authorList>
    </citation>
    <scope>NUCLEOTIDE SEQUENCE [LARGE SCALE GENOMIC DNA]</scope>
    <source>
        <strain evidence="2">if_2019</strain>
        <tissue evidence="1">Muscle</tissue>
    </source>
</reference>
<gene>
    <name evidence="1" type="ORF">ILYODFUR_026525</name>
</gene>
<protein>
    <submittedName>
        <fullName evidence="1">Uncharacterized protein</fullName>
    </submittedName>
</protein>
<name>A0ABV0V8E0_9TELE</name>
<keyword evidence="2" id="KW-1185">Reference proteome</keyword>
<organism evidence="1 2">
    <name type="scientific">Ilyodon furcidens</name>
    <name type="common">goldbreast splitfin</name>
    <dbReference type="NCBI Taxonomy" id="33524"/>
    <lineage>
        <taxon>Eukaryota</taxon>
        <taxon>Metazoa</taxon>
        <taxon>Chordata</taxon>
        <taxon>Craniata</taxon>
        <taxon>Vertebrata</taxon>
        <taxon>Euteleostomi</taxon>
        <taxon>Actinopterygii</taxon>
        <taxon>Neopterygii</taxon>
        <taxon>Teleostei</taxon>
        <taxon>Neoteleostei</taxon>
        <taxon>Acanthomorphata</taxon>
        <taxon>Ovalentaria</taxon>
        <taxon>Atherinomorphae</taxon>
        <taxon>Cyprinodontiformes</taxon>
        <taxon>Goodeidae</taxon>
        <taxon>Ilyodon</taxon>
    </lineage>
</organism>
<feature type="non-terminal residue" evidence="1">
    <location>
        <position position="61"/>
    </location>
</feature>
<comment type="caution">
    <text evidence="1">The sequence shown here is derived from an EMBL/GenBank/DDBJ whole genome shotgun (WGS) entry which is preliminary data.</text>
</comment>
<sequence length="61" mass="6754">MLFKQIAVAMTREEPALLCGEQVASAGNDDVVLRQWLCIPLHRRQTSDPEEVKWPGCSASA</sequence>
<evidence type="ECO:0000313" key="2">
    <source>
        <dbReference type="Proteomes" id="UP001482620"/>
    </source>
</evidence>
<dbReference type="Proteomes" id="UP001482620">
    <property type="component" value="Unassembled WGS sequence"/>
</dbReference>
<evidence type="ECO:0000313" key="1">
    <source>
        <dbReference type="EMBL" id="MEQ2252893.1"/>
    </source>
</evidence>